<keyword evidence="1" id="KW-0418">Kinase</keyword>
<reference evidence="1 2" key="1">
    <citation type="submission" date="2013-02" db="EMBL/GenBank/DDBJ databases">
        <title>A novel strain isolated from Lonar lake, Maharashtra, India.</title>
        <authorList>
            <person name="Singh A."/>
        </authorList>
    </citation>
    <scope>NUCLEOTIDE SEQUENCE [LARGE SCALE GENOMIC DNA]</scope>
    <source>
        <strain evidence="1 2">AK24</strain>
    </source>
</reference>
<evidence type="ECO:0000313" key="2">
    <source>
        <dbReference type="Proteomes" id="UP000013909"/>
    </source>
</evidence>
<accession>R7ZPD6</accession>
<name>R7ZPD6_9BACT</name>
<keyword evidence="1" id="KW-0808">Transferase</keyword>
<keyword evidence="2" id="KW-1185">Reference proteome</keyword>
<organism evidence="1 2">
    <name type="scientific">Lunatimonas lonarensis</name>
    <dbReference type="NCBI Taxonomy" id="1232681"/>
    <lineage>
        <taxon>Bacteria</taxon>
        <taxon>Pseudomonadati</taxon>
        <taxon>Bacteroidota</taxon>
        <taxon>Cytophagia</taxon>
        <taxon>Cytophagales</taxon>
        <taxon>Cyclobacteriaceae</taxon>
    </lineage>
</organism>
<dbReference type="Proteomes" id="UP000013909">
    <property type="component" value="Unassembled WGS sequence"/>
</dbReference>
<dbReference type="GO" id="GO:0016301">
    <property type="term" value="F:kinase activity"/>
    <property type="evidence" value="ECO:0007669"/>
    <property type="project" value="UniProtKB-KW"/>
</dbReference>
<protein>
    <submittedName>
        <fullName evidence="1">Putative sensor-like histidine kinase YfhK</fullName>
    </submittedName>
</protein>
<dbReference type="STRING" id="1232681.ADIS_3618"/>
<sequence>MGEFQQPLSSLRRAGDEAISLVLSNRGIVESLDREKIRSNISHLISHIYKNDPEGGRISITPGANPGHKDPPSPLFWPAADPIIPTPCRQNPVQIVGQKTFGVLKNPKGQMENNDPEGGRISITPGANPGHKDPPSPLFWPAADPIIPTPYRQNPWMPGGSGSKAHHRFVEMPNRRTVASGENRI</sequence>
<comment type="caution">
    <text evidence="1">The sequence shown here is derived from an EMBL/GenBank/DDBJ whole genome shotgun (WGS) entry which is preliminary data.</text>
</comment>
<gene>
    <name evidence="1" type="ORF">ADIS_3618</name>
</gene>
<proteinExistence type="predicted"/>
<dbReference type="AlphaFoldDB" id="R7ZPD6"/>
<evidence type="ECO:0000313" key="1">
    <source>
        <dbReference type="EMBL" id="EON75923.1"/>
    </source>
</evidence>
<dbReference type="EMBL" id="AQHR01000092">
    <property type="protein sequence ID" value="EON75923.1"/>
    <property type="molecule type" value="Genomic_DNA"/>
</dbReference>